<name>A0ACB9RKD7_9MYRT</name>
<proteinExistence type="predicted"/>
<protein>
    <submittedName>
        <fullName evidence="1">Uncharacterized protein</fullName>
    </submittedName>
</protein>
<reference evidence="2" key="1">
    <citation type="journal article" date="2023" name="Front. Plant Sci.">
        <title>Chromosomal-level genome assembly of Melastoma candidum provides insights into trichome evolution.</title>
        <authorList>
            <person name="Zhong Y."/>
            <person name="Wu W."/>
            <person name="Sun C."/>
            <person name="Zou P."/>
            <person name="Liu Y."/>
            <person name="Dai S."/>
            <person name="Zhou R."/>
        </authorList>
    </citation>
    <scope>NUCLEOTIDE SEQUENCE [LARGE SCALE GENOMIC DNA]</scope>
</reference>
<accession>A0ACB9RKD7</accession>
<sequence length="104" mass="11130">MATAAEGLIRCVYEGCISGCDSCIERRPYHRNCGCALHKPRKECPHALPRANNISYPIRRPWSEGCLALMASANGTSPSLSPSSSPARTTAAAATIIREGDKNL</sequence>
<comment type="caution">
    <text evidence="1">The sequence shown here is derived from an EMBL/GenBank/DDBJ whole genome shotgun (WGS) entry which is preliminary data.</text>
</comment>
<gene>
    <name evidence="1" type="ORF">MLD38_005671</name>
</gene>
<dbReference type="EMBL" id="CM042882">
    <property type="protein sequence ID" value="KAI4379360.1"/>
    <property type="molecule type" value="Genomic_DNA"/>
</dbReference>
<evidence type="ECO:0000313" key="2">
    <source>
        <dbReference type="Proteomes" id="UP001057402"/>
    </source>
</evidence>
<organism evidence="1 2">
    <name type="scientific">Melastoma candidum</name>
    <dbReference type="NCBI Taxonomy" id="119954"/>
    <lineage>
        <taxon>Eukaryota</taxon>
        <taxon>Viridiplantae</taxon>
        <taxon>Streptophyta</taxon>
        <taxon>Embryophyta</taxon>
        <taxon>Tracheophyta</taxon>
        <taxon>Spermatophyta</taxon>
        <taxon>Magnoliopsida</taxon>
        <taxon>eudicotyledons</taxon>
        <taxon>Gunneridae</taxon>
        <taxon>Pentapetalae</taxon>
        <taxon>rosids</taxon>
        <taxon>malvids</taxon>
        <taxon>Myrtales</taxon>
        <taxon>Melastomataceae</taxon>
        <taxon>Melastomatoideae</taxon>
        <taxon>Melastomateae</taxon>
        <taxon>Melastoma</taxon>
    </lineage>
</organism>
<keyword evidence="2" id="KW-1185">Reference proteome</keyword>
<dbReference type="Proteomes" id="UP001057402">
    <property type="component" value="Chromosome 3"/>
</dbReference>
<evidence type="ECO:0000313" key="1">
    <source>
        <dbReference type="EMBL" id="KAI4379360.1"/>
    </source>
</evidence>